<proteinExistence type="inferred from homology"/>
<dbReference type="PIRSF" id="PIRSF005052">
    <property type="entry name" value="P-loopkin"/>
    <property type="match status" value="1"/>
</dbReference>
<gene>
    <name evidence="7" type="primary">rapZ</name>
    <name evidence="7" type="ORF">SIN8267_03477</name>
</gene>
<evidence type="ECO:0000256" key="4">
    <source>
        <dbReference type="HAMAP-Rule" id="MF_00636"/>
    </source>
</evidence>
<dbReference type="Pfam" id="PF03668">
    <property type="entry name" value="RapZ-like_N"/>
    <property type="match status" value="1"/>
</dbReference>
<dbReference type="Pfam" id="PF22740">
    <property type="entry name" value="PapZ_C"/>
    <property type="match status" value="1"/>
</dbReference>
<dbReference type="PANTHER" id="PTHR30448">
    <property type="entry name" value="RNASE ADAPTER PROTEIN RAPZ"/>
    <property type="match status" value="1"/>
</dbReference>
<dbReference type="SUPFAM" id="SSF52540">
    <property type="entry name" value="P-loop containing nucleoside triphosphate hydrolases"/>
    <property type="match status" value="1"/>
</dbReference>
<dbReference type="Proteomes" id="UP000838100">
    <property type="component" value="Unassembled WGS sequence"/>
</dbReference>
<protein>
    <submittedName>
        <fullName evidence="7">RNase adapter protein RapZ</fullName>
    </submittedName>
</protein>
<evidence type="ECO:0000259" key="6">
    <source>
        <dbReference type="Pfam" id="PF22740"/>
    </source>
</evidence>
<evidence type="ECO:0000259" key="5">
    <source>
        <dbReference type="Pfam" id="PF03668"/>
    </source>
</evidence>
<dbReference type="HAMAP" id="MF_00636">
    <property type="entry name" value="RapZ_like"/>
    <property type="match status" value="1"/>
</dbReference>
<keyword evidence="8" id="KW-1185">Reference proteome</keyword>
<evidence type="ECO:0000256" key="1">
    <source>
        <dbReference type="ARBA" id="ARBA00022741"/>
    </source>
</evidence>
<dbReference type="EMBL" id="CAKLPX010000007">
    <property type="protein sequence ID" value="CAH0993329.1"/>
    <property type="molecule type" value="Genomic_DNA"/>
</dbReference>
<dbReference type="RefSeq" id="WP_237446011.1">
    <property type="nucleotide sequence ID" value="NZ_CAKLPX010000007.1"/>
</dbReference>
<dbReference type="Gene3D" id="3.40.50.300">
    <property type="entry name" value="P-loop containing nucleotide triphosphate hydrolases"/>
    <property type="match status" value="1"/>
</dbReference>
<dbReference type="InterPro" id="IPR027417">
    <property type="entry name" value="P-loop_NTPase"/>
</dbReference>
<feature type="domain" description="RapZ-like N-terminal" evidence="5">
    <location>
        <begin position="1"/>
        <end position="156"/>
    </location>
</feature>
<name>A0ABM9AJA3_9GAMM</name>
<keyword evidence="3 4" id="KW-0342">GTP-binding</keyword>
<dbReference type="PANTHER" id="PTHR30448:SF0">
    <property type="entry name" value="RNASE ADAPTER PROTEIN RAPZ"/>
    <property type="match status" value="1"/>
</dbReference>
<evidence type="ECO:0000313" key="8">
    <source>
        <dbReference type="Proteomes" id="UP000838100"/>
    </source>
</evidence>
<organism evidence="7 8">
    <name type="scientific">Sinobacterium norvegicum</name>
    <dbReference type="NCBI Taxonomy" id="1641715"/>
    <lineage>
        <taxon>Bacteria</taxon>
        <taxon>Pseudomonadati</taxon>
        <taxon>Pseudomonadota</taxon>
        <taxon>Gammaproteobacteria</taxon>
        <taxon>Cellvibrionales</taxon>
        <taxon>Spongiibacteraceae</taxon>
        <taxon>Sinobacterium</taxon>
    </lineage>
</organism>
<feature type="domain" description="RapZ C-terminal" evidence="6">
    <location>
        <begin position="164"/>
        <end position="283"/>
    </location>
</feature>
<dbReference type="InterPro" id="IPR005337">
    <property type="entry name" value="RapZ-like"/>
</dbReference>
<evidence type="ECO:0000256" key="2">
    <source>
        <dbReference type="ARBA" id="ARBA00022840"/>
    </source>
</evidence>
<feature type="binding site" evidence="4">
    <location>
        <begin position="60"/>
        <end position="63"/>
    </location>
    <ligand>
        <name>GTP</name>
        <dbReference type="ChEBI" id="CHEBI:37565"/>
    </ligand>
</feature>
<evidence type="ECO:0000313" key="7">
    <source>
        <dbReference type="EMBL" id="CAH0993329.1"/>
    </source>
</evidence>
<sequence>MKLVVISGRSGSGKSTALNVLEDVGFYCIDNLPAYLLPALISEARANSSPEQEMLAVCIDARNSSRTLSEFPTLISSLPEEVETSVIYLDADNNSLIKRFSETRRKHPLSNRHTALQEAIEDERVILEPIANIADLTIDTTKLSYHELRDFIRIEVADQNSGQMTLQFQSFGFKKGSPNHADMVFDLRCLPNPHWVPSLRSQTGLDDGVKNFLSEQDEVKEMFDDIKQYLERWVPRFSANNRSYTTVAVGCTGGQHRSVFMAEKLYQHFSALYDNVQVRHRELDNK</sequence>
<feature type="binding site" evidence="4">
    <location>
        <begin position="8"/>
        <end position="15"/>
    </location>
    <ligand>
        <name>ATP</name>
        <dbReference type="ChEBI" id="CHEBI:30616"/>
    </ligand>
</feature>
<comment type="caution">
    <text evidence="7">The sequence shown here is derived from an EMBL/GenBank/DDBJ whole genome shotgun (WGS) entry which is preliminary data.</text>
</comment>
<reference evidence="7" key="1">
    <citation type="submission" date="2021-12" db="EMBL/GenBank/DDBJ databases">
        <authorList>
            <person name="Rodrigo-Torres L."/>
            <person name="Arahal R. D."/>
            <person name="Lucena T."/>
        </authorList>
    </citation>
    <scope>NUCLEOTIDE SEQUENCE</scope>
    <source>
        <strain evidence="7">CECT 8267</strain>
    </source>
</reference>
<dbReference type="InterPro" id="IPR053930">
    <property type="entry name" value="RapZ-like_N"/>
</dbReference>
<evidence type="ECO:0000256" key="3">
    <source>
        <dbReference type="ARBA" id="ARBA00023134"/>
    </source>
</evidence>
<accession>A0ABM9AJA3</accession>
<keyword evidence="2 4" id="KW-0067">ATP-binding</keyword>
<dbReference type="CDD" id="cd02019">
    <property type="entry name" value="NK"/>
    <property type="match status" value="1"/>
</dbReference>
<keyword evidence="1 4" id="KW-0547">Nucleotide-binding</keyword>
<dbReference type="InterPro" id="IPR053931">
    <property type="entry name" value="RapZ_C"/>
</dbReference>
<dbReference type="NCBIfam" id="NF003828">
    <property type="entry name" value="PRK05416.1"/>
    <property type="match status" value="1"/>
</dbReference>